<evidence type="ECO:0000256" key="7">
    <source>
        <dbReference type="ARBA" id="ARBA00049158"/>
    </source>
</evidence>
<gene>
    <name evidence="10" type="ORF">ID616_14745</name>
</gene>
<evidence type="ECO:0000256" key="5">
    <source>
        <dbReference type="ARBA" id="ARBA00022801"/>
    </source>
</evidence>
<dbReference type="PANTHER" id="PTHR21039">
    <property type="entry name" value="HISTIDINOL PHOSPHATASE-RELATED"/>
    <property type="match status" value="1"/>
</dbReference>
<keyword evidence="4 8" id="KW-0028">Amino-acid biosynthesis</keyword>
<comment type="pathway">
    <text evidence="1 8">Amino-acid biosynthesis; L-histidine biosynthesis; L-histidine from 5-phospho-alpha-D-ribose 1-diphosphate: step 8/9.</text>
</comment>
<sequence length="288" mass="31987">MIDSHSHTFYSKHATGSVDELVRASIAAGVRTLTITDHAPFPVDTNNRLLAGELDRYFADIERARTAYQGQIMLLQGLEFDYMPGAEAFTRDLLARYPLDFAIGSVHYVEVPGEAMVKVWELPRLAAEAFLDRYFDYLEGLVACGLFDAIGHADTLLRGLPEDVFLRRFERLLKPLVRSAMAFELNASGLRKSSLSPLTRQEVQGLWSYPSQCLLPQLIAHDVPFTIGSDTHAPEDAGAGVAELMSALRPLGLSRISYYKDRRRVDVDIDTLLPVGTTVTLNQGTVRT</sequence>
<evidence type="ECO:0000256" key="1">
    <source>
        <dbReference type="ARBA" id="ARBA00004970"/>
    </source>
</evidence>
<dbReference type="SUPFAM" id="SSF89550">
    <property type="entry name" value="PHP domain-like"/>
    <property type="match status" value="1"/>
</dbReference>
<keyword evidence="6 8" id="KW-0368">Histidine biosynthesis</keyword>
<dbReference type="InterPro" id="IPR010140">
    <property type="entry name" value="Histidinol_P_phosphatase_HisJ"/>
</dbReference>
<evidence type="ECO:0000256" key="4">
    <source>
        <dbReference type="ARBA" id="ARBA00022605"/>
    </source>
</evidence>
<dbReference type="PANTHER" id="PTHR21039:SF0">
    <property type="entry name" value="HISTIDINOL-PHOSPHATASE"/>
    <property type="match status" value="1"/>
</dbReference>
<proteinExistence type="inferred from homology"/>
<dbReference type="EMBL" id="CP061723">
    <property type="protein sequence ID" value="QOD00859.1"/>
    <property type="molecule type" value="Genomic_DNA"/>
</dbReference>
<dbReference type="AlphaFoldDB" id="A0ABD7BJT6"/>
<dbReference type="InterPro" id="IPR004013">
    <property type="entry name" value="PHP_dom"/>
</dbReference>
<dbReference type="GO" id="GO:0004401">
    <property type="term" value="F:histidinol-phosphatase activity"/>
    <property type="evidence" value="ECO:0007669"/>
    <property type="project" value="UniProtKB-UniRule"/>
</dbReference>
<reference evidence="10 11" key="1">
    <citation type="submission" date="2020-09" db="EMBL/GenBank/DDBJ databases">
        <title>Co-existence of a novel multidrug-resistance efflux pump with carbapenem resistance gene blaVIM-2 in one megaplasmid in Pseudomonas putida.</title>
        <authorList>
            <person name="Peng K."/>
            <person name="Li R."/>
        </authorList>
    </citation>
    <scope>NUCLEOTIDE SEQUENCE [LARGE SCALE GENOMIC DNA]</scope>
    <source>
        <strain evidence="10 11">ZXPA-20</strain>
    </source>
</reference>
<accession>A0ABD7BJT6</accession>
<evidence type="ECO:0000259" key="9">
    <source>
        <dbReference type="Pfam" id="PF02811"/>
    </source>
</evidence>
<evidence type="ECO:0000256" key="8">
    <source>
        <dbReference type="RuleBase" id="RU366003"/>
    </source>
</evidence>
<evidence type="ECO:0000256" key="6">
    <source>
        <dbReference type="ARBA" id="ARBA00023102"/>
    </source>
</evidence>
<evidence type="ECO:0000256" key="2">
    <source>
        <dbReference type="ARBA" id="ARBA00009152"/>
    </source>
</evidence>
<keyword evidence="5 8" id="KW-0378">Hydrolase</keyword>
<dbReference type="InterPro" id="IPR016195">
    <property type="entry name" value="Pol/histidinol_Pase-like"/>
</dbReference>
<dbReference type="CDD" id="cd12110">
    <property type="entry name" value="PHP_HisPPase_Hisj_like"/>
    <property type="match status" value="1"/>
</dbReference>
<comment type="similarity">
    <text evidence="2 8">Belongs to the PHP hydrolase family. HisK subfamily.</text>
</comment>
<dbReference type="Pfam" id="PF02811">
    <property type="entry name" value="PHP"/>
    <property type="match status" value="1"/>
</dbReference>
<protein>
    <recommendedName>
        <fullName evidence="3 8">Histidinol-phosphatase</fullName>
        <shortName evidence="8">HolPase</shortName>
        <ecNumber evidence="3 8">3.1.3.15</ecNumber>
    </recommendedName>
</protein>
<evidence type="ECO:0000313" key="11">
    <source>
        <dbReference type="Proteomes" id="UP000516786"/>
    </source>
</evidence>
<dbReference type="Gene3D" id="3.20.20.140">
    <property type="entry name" value="Metal-dependent hydrolases"/>
    <property type="match status" value="1"/>
</dbReference>
<evidence type="ECO:0000256" key="3">
    <source>
        <dbReference type="ARBA" id="ARBA00013085"/>
    </source>
</evidence>
<dbReference type="RefSeq" id="WP_191087807.1">
    <property type="nucleotide sequence ID" value="NZ_CP061723.1"/>
</dbReference>
<organism evidence="10 11">
    <name type="scientific">Pseudomonas putida</name>
    <name type="common">Arthrobacter siderocapsulatus</name>
    <dbReference type="NCBI Taxonomy" id="303"/>
    <lineage>
        <taxon>Bacteria</taxon>
        <taxon>Pseudomonadati</taxon>
        <taxon>Pseudomonadota</taxon>
        <taxon>Gammaproteobacteria</taxon>
        <taxon>Pseudomonadales</taxon>
        <taxon>Pseudomonadaceae</taxon>
        <taxon>Pseudomonas</taxon>
    </lineage>
</organism>
<dbReference type="GO" id="GO:0000105">
    <property type="term" value="P:L-histidine biosynthetic process"/>
    <property type="evidence" value="ECO:0007669"/>
    <property type="project" value="UniProtKB-UniRule"/>
</dbReference>
<evidence type="ECO:0000313" key="10">
    <source>
        <dbReference type="EMBL" id="QOD00859.1"/>
    </source>
</evidence>
<feature type="domain" description="PHP" evidence="9">
    <location>
        <begin position="3"/>
        <end position="187"/>
    </location>
</feature>
<dbReference type="Proteomes" id="UP000516786">
    <property type="component" value="Chromosome"/>
</dbReference>
<dbReference type="NCBIfam" id="TIGR01856">
    <property type="entry name" value="hisJ_fam"/>
    <property type="match status" value="1"/>
</dbReference>
<dbReference type="EC" id="3.1.3.15" evidence="3 8"/>
<name>A0ABD7BJT6_PSEPU</name>
<comment type="catalytic activity">
    <reaction evidence="7 8">
        <text>L-histidinol phosphate + H2O = L-histidinol + phosphate</text>
        <dbReference type="Rhea" id="RHEA:14465"/>
        <dbReference type="ChEBI" id="CHEBI:15377"/>
        <dbReference type="ChEBI" id="CHEBI:43474"/>
        <dbReference type="ChEBI" id="CHEBI:57699"/>
        <dbReference type="ChEBI" id="CHEBI:57980"/>
        <dbReference type="EC" id="3.1.3.15"/>
    </reaction>
</comment>